<dbReference type="EMBL" id="JAJEQR010000004">
    <property type="protein sequence ID" value="MCC2229742.1"/>
    <property type="molecule type" value="Genomic_DNA"/>
</dbReference>
<feature type="transmembrane region" description="Helical" evidence="1">
    <location>
        <begin position="5"/>
        <end position="24"/>
    </location>
</feature>
<keyword evidence="3" id="KW-1185">Reference proteome</keyword>
<protein>
    <submittedName>
        <fullName evidence="2">Uncharacterized protein</fullName>
    </submittedName>
</protein>
<accession>A0AAE3E753</accession>
<keyword evidence="1" id="KW-1133">Transmembrane helix</keyword>
<keyword evidence="1" id="KW-0812">Transmembrane</keyword>
<dbReference type="AlphaFoldDB" id="A0AAE3E753"/>
<evidence type="ECO:0000256" key="1">
    <source>
        <dbReference type="SAM" id="Phobius"/>
    </source>
</evidence>
<reference evidence="2" key="1">
    <citation type="submission" date="2021-10" db="EMBL/GenBank/DDBJ databases">
        <title>Anaerobic single-cell dispensing facilitates the cultivation of human gut bacteria.</title>
        <authorList>
            <person name="Afrizal A."/>
        </authorList>
    </citation>
    <scope>NUCLEOTIDE SEQUENCE</scope>
    <source>
        <strain evidence="2">CLA-AA-H215</strain>
    </source>
</reference>
<proteinExistence type="predicted"/>
<gene>
    <name evidence="2" type="ORF">LKD81_01830</name>
</gene>
<sequence>MKKKYIVQLIMSIFVIIICAGVMYREYDTSWLSIVQGYALYIACECIGRLDHKKRSNDKAKDKSNNETP</sequence>
<evidence type="ECO:0000313" key="2">
    <source>
        <dbReference type="EMBL" id="MCC2229742.1"/>
    </source>
</evidence>
<dbReference type="RefSeq" id="WP_308452530.1">
    <property type="nucleotide sequence ID" value="NZ_JAJEQR010000004.1"/>
</dbReference>
<keyword evidence="1" id="KW-0472">Membrane</keyword>
<comment type="caution">
    <text evidence="2">The sequence shown here is derived from an EMBL/GenBank/DDBJ whole genome shotgun (WGS) entry which is preliminary data.</text>
</comment>
<dbReference type="Proteomes" id="UP001198182">
    <property type="component" value="Unassembled WGS sequence"/>
</dbReference>
<name>A0AAE3E753_9FIRM</name>
<organism evidence="2 3">
    <name type="scientific">Hominifimenecus microfluidus</name>
    <dbReference type="NCBI Taxonomy" id="2885348"/>
    <lineage>
        <taxon>Bacteria</taxon>
        <taxon>Bacillati</taxon>
        <taxon>Bacillota</taxon>
        <taxon>Clostridia</taxon>
        <taxon>Lachnospirales</taxon>
        <taxon>Lachnospiraceae</taxon>
        <taxon>Hominifimenecus</taxon>
    </lineage>
</organism>
<evidence type="ECO:0000313" key="3">
    <source>
        <dbReference type="Proteomes" id="UP001198182"/>
    </source>
</evidence>